<dbReference type="InterPro" id="IPR019016">
    <property type="entry name" value="Csx1-like_HEPN"/>
</dbReference>
<dbReference type="EMBL" id="LSFI01000049">
    <property type="protein sequence ID" value="OAG26929.1"/>
    <property type="molecule type" value="Genomic_DNA"/>
</dbReference>
<gene>
    <name evidence="4" type="ORF">TH606_09695</name>
</gene>
<accession>A0A177E7D1</accession>
<dbReference type="Proteomes" id="UP000076964">
    <property type="component" value="Unassembled WGS sequence"/>
</dbReference>
<dbReference type="NCBIfam" id="TIGR01897">
    <property type="entry name" value="cas_MJ1666"/>
    <property type="match status" value="1"/>
</dbReference>
<dbReference type="AlphaFoldDB" id="A0A177E7D1"/>
<feature type="domain" description="CRISPR system endoribonuclease Csx1 CARF" evidence="3">
    <location>
        <begin position="4"/>
        <end position="177"/>
    </location>
</feature>
<dbReference type="OrthoDB" id="2080251at2"/>
<feature type="coiled-coil region" evidence="1">
    <location>
        <begin position="265"/>
        <end position="292"/>
    </location>
</feature>
<sequence>MKKVLIAPWGNPFSWKEVSYSFNDRQLYSKTSLSILVNELKPDHIWILVGDSLAKDLNNKENYHNLKKDVEERMKNFLCDNFSEDILGKVRIFVLPGTGYFPNGVFRGQIIDYYYRLIYELSLNFSNVSFNEKLEVHLDLTHGLNFMPVLTYKAVKEILQVISLFKDIQFVAHNADPFSSNMSDMTLHIHEVENIKITHLFPALSPYKPEENDKFFEKLVIDVNDKKIKAVDKNWLKQVLTFLGGGVFGLPLVLTTFFVPSKEINSHLEEAIKEYEDKISIYQNTIKKEAKLTPLFRILSLIYLFSKFLENDLSFISKSDSKSEISLKDFKTLYDKIFKQNILFKNVIGKEIKSLESLENISDQWECWNKIENKKCDSIDPRNFFAHAGLEKNAVQLRISNSEKQLRYDPTKQKNIKNFVLKTLY</sequence>
<dbReference type="PANTHER" id="PTHR37169">
    <property type="entry name" value="CRISPR SYSTEM ENDORIBONUCLEASE CSX1-RELATED"/>
    <property type="match status" value="1"/>
</dbReference>
<evidence type="ECO:0000256" key="1">
    <source>
        <dbReference type="SAM" id="Coils"/>
    </source>
</evidence>
<keyword evidence="5" id="KW-1185">Reference proteome</keyword>
<evidence type="ECO:0000313" key="5">
    <source>
        <dbReference type="Proteomes" id="UP000076964"/>
    </source>
</evidence>
<evidence type="ECO:0000259" key="3">
    <source>
        <dbReference type="Pfam" id="PF22230"/>
    </source>
</evidence>
<comment type="caution">
    <text evidence="4">The sequence shown here is derived from an EMBL/GenBank/DDBJ whole genome shotgun (WGS) entry which is preliminary data.</text>
</comment>
<dbReference type="InterPro" id="IPR052875">
    <property type="entry name" value="CRISPR_assoc_ribonuclease"/>
</dbReference>
<dbReference type="Pfam" id="PF09455">
    <property type="entry name" value="Csx1_HEPN"/>
    <property type="match status" value="1"/>
</dbReference>
<evidence type="ECO:0000259" key="2">
    <source>
        <dbReference type="Pfam" id="PF09455"/>
    </source>
</evidence>
<dbReference type="RefSeq" id="WP_068543398.1">
    <property type="nucleotide sequence ID" value="NZ_LSFI01000049.1"/>
</dbReference>
<evidence type="ECO:0000313" key="4">
    <source>
        <dbReference type="EMBL" id="OAG26929.1"/>
    </source>
</evidence>
<dbReference type="Gene3D" id="3.40.50.10640">
    <property type="entry name" value="SSO1389-like"/>
    <property type="match status" value="1"/>
</dbReference>
<dbReference type="InterPro" id="IPR053857">
    <property type="entry name" value="Csx1_CARF"/>
</dbReference>
<keyword evidence="1" id="KW-0175">Coiled coil</keyword>
<dbReference type="NCBIfam" id="TIGR02549">
    <property type="entry name" value="CRISPR_DxTHG"/>
    <property type="match status" value="1"/>
</dbReference>
<dbReference type="PANTHER" id="PTHR37169:SF1">
    <property type="entry name" value="CRISPR SYSTEM ENDORIBONUCLEASE CSX1"/>
    <property type="match status" value="1"/>
</dbReference>
<dbReference type="InterPro" id="IPR010171">
    <property type="entry name" value="CRISPR_Csx1"/>
</dbReference>
<dbReference type="InterPro" id="IPR013383">
    <property type="entry name" value="CRISPR-assoc_prot_DxTHG_CS"/>
</dbReference>
<dbReference type="STRING" id="1795632.TH606_09695"/>
<evidence type="ECO:0008006" key="6">
    <source>
        <dbReference type="Google" id="ProtNLM"/>
    </source>
</evidence>
<proteinExistence type="predicted"/>
<feature type="domain" description="CRISPR system endoribonuclease Csx1-like HEPN" evidence="2">
    <location>
        <begin position="346"/>
        <end position="409"/>
    </location>
</feature>
<dbReference type="Pfam" id="PF22230">
    <property type="entry name" value="Csx1_CARF"/>
    <property type="match status" value="1"/>
</dbReference>
<reference evidence="4 5" key="1">
    <citation type="submission" date="2016-02" db="EMBL/GenBank/DDBJ databases">
        <title>Draft genome sequence of Thermodesulfatator sp. S606.</title>
        <authorList>
            <person name="Lai Q."/>
            <person name="Cao J."/>
            <person name="Dupont S."/>
            <person name="Shao Z."/>
            <person name="Jebbar M."/>
            <person name="Alain K."/>
        </authorList>
    </citation>
    <scope>NUCLEOTIDE SEQUENCE [LARGE SCALE GENOMIC DNA]</scope>
    <source>
        <strain evidence="4 5">S606</strain>
    </source>
</reference>
<dbReference type="SUPFAM" id="SSF160980">
    <property type="entry name" value="SSO1389-like"/>
    <property type="match status" value="1"/>
</dbReference>
<name>A0A177E7D1_9BACT</name>
<organism evidence="4 5">
    <name type="scientific">Thermodesulfatator autotrophicus</name>
    <dbReference type="NCBI Taxonomy" id="1795632"/>
    <lineage>
        <taxon>Bacteria</taxon>
        <taxon>Pseudomonadati</taxon>
        <taxon>Thermodesulfobacteriota</taxon>
        <taxon>Thermodesulfobacteria</taxon>
        <taxon>Thermodesulfobacteriales</taxon>
        <taxon>Thermodesulfatatoraceae</taxon>
        <taxon>Thermodesulfatator</taxon>
    </lineage>
</organism>
<protein>
    <recommendedName>
        <fullName evidence="6">CRISPR-associated protein</fullName>
    </recommendedName>
</protein>